<gene>
    <name evidence="2" type="ORF">KA717_16740</name>
</gene>
<evidence type="ECO:0000313" key="2">
    <source>
        <dbReference type="EMBL" id="UXE64031.1"/>
    </source>
</evidence>
<name>A0A977PYD6_9CYAN</name>
<dbReference type="Proteomes" id="UP001065613">
    <property type="component" value="Chromosome"/>
</dbReference>
<keyword evidence="2" id="KW-0067">ATP-binding</keyword>
<sequence>MKILELAYEDKVTGWKLNPVQFSDLNLLVGVSGVGKTKILKAILKIKAIAKGFRYRGIKWSIRFLTIDQVEYQWEGEFDFGNTENQRQNVDKSENKFSKIASEEDESDFPNPKIIYESLSHNKQESPLSIQRKQETITFNNENVIVKLSQKQSLISLFNGEEDVKILSKEFSLIKISQAALFEDDAFRSNTDEEYENGFSGFKGFNRNSVLFKKVTFEDYQQCSKDLMDSEILSLIQNERISMKGKLVLSAFLVPKYFREITTKFKEIFSSIEKVEAIYYSIDIDELVLDIRFKEKHSDWLISQAEVSSGMLKTLLHLSELYFSLPGSVILIDEFENSLGVNCLDAVTEDINDSPNQLQFIITSHHPYVINNIRPSHWKIVTRQGGNVTVKSAEDFHIAKSRQKAYIDLINVLKDDEQDSGI</sequence>
<dbReference type="GO" id="GO:0005524">
    <property type="term" value="F:ATP binding"/>
    <property type="evidence" value="ECO:0007669"/>
    <property type="project" value="UniProtKB-KW"/>
</dbReference>
<accession>A0A977PYD6</accession>
<dbReference type="AlphaFoldDB" id="A0A977PYD6"/>
<evidence type="ECO:0000259" key="1">
    <source>
        <dbReference type="Pfam" id="PF13304"/>
    </source>
</evidence>
<dbReference type="PANTHER" id="PTHR43581">
    <property type="entry name" value="ATP/GTP PHOSPHATASE"/>
    <property type="match status" value="1"/>
</dbReference>
<dbReference type="EMBL" id="CP073041">
    <property type="protein sequence ID" value="UXE64031.1"/>
    <property type="molecule type" value="Genomic_DNA"/>
</dbReference>
<dbReference type="InterPro" id="IPR003959">
    <property type="entry name" value="ATPase_AAA_core"/>
</dbReference>
<dbReference type="KEGG" id="wna:KA717_16740"/>
<dbReference type="SUPFAM" id="SSF52540">
    <property type="entry name" value="P-loop containing nucleoside triphosphate hydrolases"/>
    <property type="match status" value="1"/>
</dbReference>
<dbReference type="PANTHER" id="PTHR43581:SF4">
    <property type="entry name" value="ATP_GTP PHOSPHATASE"/>
    <property type="match status" value="1"/>
</dbReference>
<dbReference type="InterPro" id="IPR051396">
    <property type="entry name" value="Bact_Antivir_Def_Nuclease"/>
</dbReference>
<keyword evidence="2" id="KW-0547">Nucleotide-binding</keyword>
<dbReference type="GO" id="GO:0016887">
    <property type="term" value="F:ATP hydrolysis activity"/>
    <property type="evidence" value="ECO:0007669"/>
    <property type="project" value="InterPro"/>
</dbReference>
<feature type="domain" description="ATPase AAA-type core" evidence="1">
    <location>
        <begin position="184"/>
        <end position="371"/>
    </location>
</feature>
<reference evidence="2" key="1">
    <citation type="submission" date="2021-04" db="EMBL/GenBank/DDBJ databases">
        <title>Genome sequence of Woronichinia naegeliana from Washington state freshwater lake bloom.</title>
        <authorList>
            <person name="Dreher T.W."/>
        </authorList>
    </citation>
    <scope>NUCLEOTIDE SEQUENCE</scope>
    <source>
        <strain evidence="2">WA131</strain>
    </source>
</reference>
<dbReference type="Gene3D" id="3.40.50.300">
    <property type="entry name" value="P-loop containing nucleotide triphosphate hydrolases"/>
    <property type="match status" value="1"/>
</dbReference>
<dbReference type="Pfam" id="PF13304">
    <property type="entry name" value="AAA_21"/>
    <property type="match status" value="1"/>
</dbReference>
<organism evidence="2">
    <name type="scientific">Woronichinia naegeliana WA131</name>
    <dbReference type="NCBI Taxonomy" id="2824559"/>
    <lineage>
        <taxon>Bacteria</taxon>
        <taxon>Bacillati</taxon>
        <taxon>Cyanobacteriota</taxon>
        <taxon>Cyanophyceae</taxon>
        <taxon>Synechococcales</taxon>
        <taxon>Coelosphaeriaceae</taxon>
        <taxon>Woronichinia</taxon>
    </lineage>
</organism>
<proteinExistence type="predicted"/>
<protein>
    <submittedName>
        <fullName evidence="2">ATP-binding protein</fullName>
    </submittedName>
</protein>
<dbReference type="InterPro" id="IPR027417">
    <property type="entry name" value="P-loop_NTPase"/>
</dbReference>